<feature type="transmembrane region" description="Helical" evidence="1">
    <location>
        <begin position="7"/>
        <end position="25"/>
    </location>
</feature>
<name>A0ABZ2SQN0_9ENTE</name>
<gene>
    <name evidence="2" type="ORF">DOK78_002711</name>
</gene>
<dbReference type="EMBL" id="CP147251">
    <property type="protein sequence ID" value="WYJ78055.1"/>
    <property type="molecule type" value="Genomic_DNA"/>
</dbReference>
<reference evidence="2 3" key="1">
    <citation type="submission" date="2021-03" db="EMBL/GenBank/DDBJ databases">
        <authorList>
            <person name="Gilmore M.S."/>
            <person name="Schwartzman J."/>
            <person name="Van Tyne D."/>
            <person name="Martin M."/>
            <person name="Earl A.M."/>
            <person name="Manson A.L."/>
            <person name="Straub T."/>
            <person name="Salamzade R."/>
            <person name="Saavedra J."/>
            <person name="Lebreton F."/>
            <person name="Prichula J."/>
            <person name="Schaufler K."/>
            <person name="Gaca A."/>
            <person name="Sgardioli B."/>
            <person name="Wagenaar J."/>
            <person name="Strong T."/>
        </authorList>
    </citation>
    <scope>NUCLEOTIDE SEQUENCE [LARGE SCALE GENOMIC DNA]</scope>
    <source>
        <strain evidence="2 3">DIV2402</strain>
    </source>
</reference>
<proteinExistence type="predicted"/>
<dbReference type="Proteomes" id="UP000664701">
    <property type="component" value="Chromosome"/>
</dbReference>
<evidence type="ECO:0000313" key="2">
    <source>
        <dbReference type="EMBL" id="WYJ78055.1"/>
    </source>
</evidence>
<dbReference type="NCBIfam" id="NF033218">
    <property type="entry name" value="anchor_AmaP"/>
    <property type="match status" value="1"/>
</dbReference>
<sequence length="187" mass="21791">MNKIWKWLIGIFLLLTISIFAFVMIENQTVTYLPFRLLSMYDYPFIGGIIPYFLFWGSMICSIILLVLLVVVIFYPSAKHSITLEDENGKLTIQKKAIEHFVLQIVRKEPFLENPSVKVVMRKKNIKVKIQGKMRKVIAVPQQQRLLIEEVTAELRQLLGTSDKLTTQVVLEDYQETKKSNDSRRVE</sequence>
<evidence type="ECO:0008006" key="4">
    <source>
        <dbReference type="Google" id="ProtNLM"/>
    </source>
</evidence>
<keyword evidence="1" id="KW-0472">Membrane</keyword>
<keyword evidence="3" id="KW-1185">Reference proteome</keyword>
<keyword evidence="1" id="KW-1133">Transmembrane helix</keyword>
<dbReference type="RefSeq" id="WP_207941775.1">
    <property type="nucleotide sequence ID" value="NZ_CP147251.1"/>
</dbReference>
<feature type="transmembrane region" description="Helical" evidence="1">
    <location>
        <begin position="45"/>
        <end position="75"/>
    </location>
</feature>
<keyword evidence="1" id="KW-0812">Transmembrane</keyword>
<reference evidence="2 3" key="2">
    <citation type="submission" date="2024-03" db="EMBL/GenBank/DDBJ databases">
        <title>The Genome Sequence of Enterococcus sp. DIV2402.</title>
        <authorList>
            <consortium name="The Broad Institute Genomics Platform"/>
            <consortium name="The Broad Institute Microbial Omics Core"/>
            <consortium name="The Broad Institute Genomic Center for Infectious Diseases"/>
            <person name="Earl A."/>
            <person name="Manson A."/>
            <person name="Gilmore M."/>
            <person name="Schwartman J."/>
            <person name="Shea T."/>
            <person name="Abouelleil A."/>
            <person name="Cao P."/>
            <person name="Chapman S."/>
            <person name="Cusick C."/>
            <person name="Young S."/>
            <person name="Neafsey D."/>
            <person name="Nusbaum C."/>
            <person name="Birren B."/>
        </authorList>
    </citation>
    <scope>NUCLEOTIDE SEQUENCE [LARGE SCALE GENOMIC DNA]</scope>
    <source>
        <strain evidence="2 3">DIV2402</strain>
    </source>
</reference>
<protein>
    <recommendedName>
        <fullName evidence="4">Alkaline shock response membrane anchor protein AmaP</fullName>
    </recommendedName>
</protein>
<accession>A0ABZ2SQN0</accession>
<evidence type="ECO:0000256" key="1">
    <source>
        <dbReference type="SAM" id="Phobius"/>
    </source>
</evidence>
<organism evidence="2 3">
    <name type="scientific">Candidatus Enterococcus lowellii</name>
    <dbReference type="NCBI Taxonomy" id="2230877"/>
    <lineage>
        <taxon>Bacteria</taxon>
        <taxon>Bacillati</taxon>
        <taxon>Bacillota</taxon>
        <taxon>Bacilli</taxon>
        <taxon>Lactobacillales</taxon>
        <taxon>Enterococcaceae</taxon>
        <taxon>Enterococcus</taxon>
    </lineage>
</organism>
<evidence type="ECO:0000313" key="3">
    <source>
        <dbReference type="Proteomes" id="UP000664701"/>
    </source>
</evidence>